<organism evidence="2 3">
    <name type="scientific">Yersinia alsatica</name>
    <dbReference type="NCBI Taxonomy" id="2890317"/>
    <lineage>
        <taxon>Bacteria</taxon>
        <taxon>Pseudomonadati</taxon>
        <taxon>Pseudomonadota</taxon>
        <taxon>Gammaproteobacteria</taxon>
        <taxon>Enterobacterales</taxon>
        <taxon>Yersiniaceae</taxon>
        <taxon>Yersinia</taxon>
    </lineage>
</organism>
<name>A0ABY5UQ23_9GAMM</name>
<dbReference type="EMBL" id="CP104006">
    <property type="protein sequence ID" value="UWM45586.1"/>
    <property type="molecule type" value="Genomic_DNA"/>
</dbReference>
<dbReference type="RefSeq" id="WP_050121789.1">
    <property type="nucleotide sequence ID" value="NZ_CABHWO010000076.1"/>
</dbReference>
<dbReference type="Proteomes" id="UP001057860">
    <property type="component" value="Chromosome"/>
</dbReference>
<dbReference type="SUPFAM" id="SSF140591">
    <property type="entry name" value="Type III secretion system domain"/>
    <property type="match status" value="1"/>
</dbReference>
<dbReference type="GeneID" id="75138658"/>
<dbReference type="Gene3D" id="1.20.1280.80">
    <property type="match status" value="1"/>
</dbReference>
<evidence type="ECO:0000259" key="1">
    <source>
        <dbReference type="Pfam" id="PF07201"/>
    </source>
</evidence>
<reference evidence="2" key="1">
    <citation type="submission" date="2022-08" db="EMBL/GenBank/DDBJ databases">
        <authorList>
            <person name="Bogun A."/>
            <person name="Kislichkina A."/>
            <person name="Solomentsev V."/>
            <person name="Skryabin Y."/>
            <person name="Sizova A."/>
            <person name="Platonov M."/>
            <person name="Dentovskaya S."/>
        </authorList>
    </citation>
    <scope>NUCLEOTIDE SEQUENCE</scope>
    <source>
        <strain evidence="2">SCPM-O-B-7604</strain>
    </source>
</reference>
<dbReference type="InterPro" id="IPR010812">
    <property type="entry name" value="HrpJ-like"/>
</dbReference>
<keyword evidence="3" id="KW-1185">Reference proteome</keyword>
<accession>A0ABY5UQ23</accession>
<dbReference type="Pfam" id="PF07201">
    <property type="entry name" value="HrpJ"/>
    <property type="match status" value="1"/>
</dbReference>
<evidence type="ECO:0000313" key="2">
    <source>
        <dbReference type="EMBL" id="UWM45586.1"/>
    </source>
</evidence>
<proteinExistence type="predicted"/>
<dbReference type="NCBIfam" id="TIGR02511">
    <property type="entry name" value="type_III_tyeA"/>
    <property type="match status" value="1"/>
</dbReference>
<dbReference type="InterPro" id="IPR013351">
    <property type="entry name" value="T3SS_TyeA-rel"/>
</dbReference>
<feature type="domain" description="Hypersensitivity response secretion-like HrpJ" evidence="1">
    <location>
        <begin position="49"/>
        <end position="201"/>
    </location>
</feature>
<sequence>MINTNNISDVVAVHGDLLEGARQQGEITPAHSVMQLASLELEEVRQTALEETMEGIGLSLGSRLRDQKSIEAEKRNQRRQQLLVKLITQLSGGSDHLLQPNIPLDLDISLLASKLRQGDLSAGQQILLLAAMMAHTTGNPLRRRSLAQLMAPLLEDAGWEIELFGLLELGTQKSGELSAVKQLFTQSIYQDEFSIVEWFTRVSRWPERQQRVRVLMRAIAFELSCLPPPKHGERLSATLYQLRRLLMFLGLEDHCNRMGKACGVAGDTILSEVLAVIGQHWLFSGWLQPRIEAIVGSDVSARRNFIRRFYELFNLMPIDCFDDQEQQGQILATLLEI</sequence>
<gene>
    <name evidence="2" type="ORF">N0H69_01625</name>
</gene>
<dbReference type="InterPro" id="IPR038347">
    <property type="entry name" value="TyeA_sf"/>
</dbReference>
<evidence type="ECO:0000313" key="3">
    <source>
        <dbReference type="Proteomes" id="UP001057860"/>
    </source>
</evidence>
<protein>
    <submittedName>
        <fullName evidence="2">TyeA family type III secretion system gatekeeper subunit</fullName>
    </submittedName>
</protein>